<dbReference type="PANTHER" id="PTHR47818">
    <property type="entry name" value="RNI-LIKE SUPERFAMILY PROTEIN"/>
    <property type="match status" value="1"/>
</dbReference>
<name>A0A445CPX2_ARAHY</name>
<evidence type="ECO:0000313" key="2">
    <source>
        <dbReference type="Proteomes" id="UP000289738"/>
    </source>
</evidence>
<dbReference type="InterPro" id="IPR001611">
    <property type="entry name" value="Leu-rich_rpt"/>
</dbReference>
<dbReference type="Pfam" id="PF13516">
    <property type="entry name" value="LRR_6"/>
    <property type="match status" value="2"/>
</dbReference>
<dbReference type="STRING" id="3818.A0A445CPX2"/>
<accession>A0A445CPX2</accession>
<dbReference type="AlphaFoldDB" id="A0A445CPX2"/>
<keyword evidence="2" id="KW-1185">Reference proteome</keyword>
<gene>
    <name evidence="1" type="ORF">Ahy_A06g027833</name>
</gene>
<organism evidence="1 2">
    <name type="scientific">Arachis hypogaea</name>
    <name type="common">Peanut</name>
    <dbReference type="NCBI Taxonomy" id="3818"/>
    <lineage>
        <taxon>Eukaryota</taxon>
        <taxon>Viridiplantae</taxon>
        <taxon>Streptophyta</taxon>
        <taxon>Embryophyta</taxon>
        <taxon>Tracheophyta</taxon>
        <taxon>Spermatophyta</taxon>
        <taxon>Magnoliopsida</taxon>
        <taxon>eudicotyledons</taxon>
        <taxon>Gunneridae</taxon>
        <taxon>Pentapetalae</taxon>
        <taxon>rosids</taxon>
        <taxon>fabids</taxon>
        <taxon>Fabales</taxon>
        <taxon>Fabaceae</taxon>
        <taxon>Papilionoideae</taxon>
        <taxon>50 kb inversion clade</taxon>
        <taxon>dalbergioids sensu lato</taxon>
        <taxon>Dalbergieae</taxon>
        <taxon>Pterocarpus clade</taxon>
        <taxon>Arachis</taxon>
    </lineage>
</organism>
<dbReference type="SUPFAM" id="SSF52047">
    <property type="entry name" value="RNI-like"/>
    <property type="match status" value="1"/>
</dbReference>
<dbReference type="PANTHER" id="PTHR47818:SF2">
    <property type="entry name" value="F-BOX DOMAIN-CONTAINING PROTEIN"/>
    <property type="match status" value="1"/>
</dbReference>
<protein>
    <submittedName>
        <fullName evidence="1">Uncharacterized protein</fullName>
    </submittedName>
</protein>
<comment type="caution">
    <text evidence="1">The sequence shown here is derived from an EMBL/GenBank/DDBJ whole genome shotgun (WGS) entry which is preliminary data.</text>
</comment>
<sequence>MPEVPSLVSLCIDTLARQLFLRDNDHDDDDDDDDGAVISVIYDLPFDLVNTLITRLPPFALLKFHLHMPFQDQIEEGFSHDELTNKRKRGRDWNLNTIWRNFFKLRWPHLIDQMQPADWLQAYWENHLQNCLDEAAEIALVPSFNGYLGNIQIPDTILKHIGFGERTNHSTCDHCKLSYHCLRFGSHASRLRLQNVLCTAETSDLLRECKLQILVLRCIRSKEQLYFLDLLVHISLFAQNYDLGVDGFTCNVSQIDGLCKLLAQHSKTLTSLEFVHCTISADFINGLCGSMVTESVQRHGIQNFSIIASNFLEPCAVSLPSGLVSFLSSGRSLCSLKFSDSHLGRSFAKSLLVTILNHLPRISVLDLSDNRIGGWLYDVNRIFASRSNLCPGNGNSLQMLRVLNLRGNNLQKDDVENLRYALGHMPNLEELDISDNSIEDDGIRSLVPYFVGAAETCSHLSHLKFENCELSHDGVNNLLDALSTFKGPLKSLSIADNYLGSQVAGALGKFMSTPIEVLDVAGIGLGSSGFSELQDLIKEEVKLVKINISKNRGGMETLKFLSKLLSHAPRLVYVNAASNLLPIESLAIIFSTLKSYEEMWTVYLHTFANRYMPNARKFLGINYDREKHRQGNLEHLDLSGHIWDYQQDRVSIDTEFVHNGKPRLILPLPSASIVPYDDDP</sequence>
<evidence type="ECO:0000313" key="1">
    <source>
        <dbReference type="EMBL" id="RYR52992.1"/>
    </source>
</evidence>
<reference evidence="1 2" key="1">
    <citation type="submission" date="2019-01" db="EMBL/GenBank/DDBJ databases">
        <title>Sequencing of cultivated peanut Arachis hypogaea provides insights into genome evolution and oil improvement.</title>
        <authorList>
            <person name="Chen X."/>
        </authorList>
    </citation>
    <scope>NUCLEOTIDE SEQUENCE [LARGE SCALE GENOMIC DNA]</scope>
    <source>
        <strain evidence="2">cv. Fuhuasheng</strain>
        <tissue evidence="1">Leaves</tissue>
    </source>
</reference>
<dbReference type="Gene3D" id="3.80.10.10">
    <property type="entry name" value="Ribonuclease Inhibitor"/>
    <property type="match status" value="1"/>
</dbReference>
<dbReference type="EMBL" id="SDMP01000006">
    <property type="protein sequence ID" value="RYR52992.1"/>
    <property type="molecule type" value="Genomic_DNA"/>
</dbReference>
<dbReference type="Proteomes" id="UP000289738">
    <property type="component" value="Chromosome A06"/>
</dbReference>
<dbReference type="InterPro" id="IPR032675">
    <property type="entry name" value="LRR_dom_sf"/>
</dbReference>
<proteinExistence type="predicted"/>
<dbReference type="PROSITE" id="PS51450">
    <property type="entry name" value="LRR"/>
    <property type="match status" value="1"/>
</dbReference>